<dbReference type="AlphaFoldDB" id="A0A7R8YKR5"/>
<evidence type="ECO:0000313" key="6">
    <source>
        <dbReference type="Proteomes" id="UP000594454"/>
    </source>
</evidence>
<gene>
    <name evidence="5" type="ORF">HERILL_LOCUS98</name>
</gene>
<reference evidence="5 6" key="1">
    <citation type="submission" date="2020-11" db="EMBL/GenBank/DDBJ databases">
        <authorList>
            <person name="Wallbank WR R."/>
            <person name="Pardo Diaz C."/>
            <person name="Kozak K."/>
            <person name="Martin S."/>
            <person name="Jiggins C."/>
            <person name="Moest M."/>
            <person name="Warren A I."/>
            <person name="Generalovic N T."/>
            <person name="Byers J.R.P. K."/>
            <person name="Montejo-Kovacevich G."/>
            <person name="Yen C E."/>
        </authorList>
    </citation>
    <scope>NUCLEOTIDE SEQUENCE [LARGE SCALE GENOMIC DNA]</scope>
</reference>
<dbReference type="GO" id="GO:0004252">
    <property type="term" value="F:serine-type endopeptidase activity"/>
    <property type="evidence" value="ECO:0007669"/>
    <property type="project" value="InterPro"/>
</dbReference>
<evidence type="ECO:0000256" key="2">
    <source>
        <dbReference type="ARBA" id="ARBA00024195"/>
    </source>
</evidence>
<feature type="domain" description="Peptidase S1" evidence="4">
    <location>
        <begin position="396"/>
        <end position="630"/>
    </location>
</feature>
<dbReference type="Pfam" id="PF00089">
    <property type="entry name" value="Trypsin"/>
    <property type="match status" value="1"/>
</dbReference>
<comment type="similarity">
    <text evidence="2">Belongs to the peptidase S1 family. CLIP subfamily.</text>
</comment>
<feature type="signal peptide" evidence="3">
    <location>
        <begin position="1"/>
        <end position="19"/>
    </location>
</feature>
<dbReference type="InterPro" id="IPR043504">
    <property type="entry name" value="Peptidase_S1_PA_chymotrypsin"/>
</dbReference>
<name>A0A7R8YKR5_HERIL</name>
<feature type="chain" id="PRO_5031091934" description="Peptidase S1 domain-containing protein" evidence="3">
    <location>
        <begin position="20"/>
        <end position="648"/>
    </location>
</feature>
<keyword evidence="1" id="KW-1015">Disulfide bond</keyword>
<dbReference type="Proteomes" id="UP000594454">
    <property type="component" value="Chromosome 1"/>
</dbReference>
<dbReference type="InterPro" id="IPR040973">
    <property type="entry name" value="CLIP_SPH_Scar"/>
</dbReference>
<organism evidence="5 6">
    <name type="scientific">Hermetia illucens</name>
    <name type="common">Black soldier fly</name>
    <dbReference type="NCBI Taxonomy" id="343691"/>
    <lineage>
        <taxon>Eukaryota</taxon>
        <taxon>Metazoa</taxon>
        <taxon>Ecdysozoa</taxon>
        <taxon>Arthropoda</taxon>
        <taxon>Hexapoda</taxon>
        <taxon>Insecta</taxon>
        <taxon>Pterygota</taxon>
        <taxon>Neoptera</taxon>
        <taxon>Endopterygota</taxon>
        <taxon>Diptera</taxon>
        <taxon>Brachycera</taxon>
        <taxon>Stratiomyomorpha</taxon>
        <taxon>Stratiomyidae</taxon>
        <taxon>Hermetiinae</taxon>
        <taxon>Hermetia</taxon>
    </lineage>
</organism>
<dbReference type="InterPro" id="IPR001254">
    <property type="entry name" value="Trypsin_dom"/>
</dbReference>
<dbReference type="InParanoid" id="A0A7R8YKR5"/>
<dbReference type="EMBL" id="LR899009">
    <property type="protein sequence ID" value="CAD7076698.1"/>
    <property type="molecule type" value="Genomic_DNA"/>
</dbReference>
<dbReference type="PANTHER" id="PTHR24256">
    <property type="entry name" value="TRYPTASE-RELATED"/>
    <property type="match status" value="1"/>
</dbReference>
<evidence type="ECO:0000313" key="5">
    <source>
        <dbReference type="EMBL" id="CAD7076698.1"/>
    </source>
</evidence>
<dbReference type="InterPro" id="IPR051487">
    <property type="entry name" value="Ser/Thr_Proteases_Immune/Dev"/>
</dbReference>
<evidence type="ECO:0000256" key="3">
    <source>
        <dbReference type="SAM" id="SignalP"/>
    </source>
</evidence>
<accession>A0A7R8YKR5</accession>
<dbReference type="InterPro" id="IPR009003">
    <property type="entry name" value="Peptidase_S1_PA"/>
</dbReference>
<dbReference type="Pfam" id="PF18399">
    <property type="entry name" value="CLIP_SPH_Scar"/>
    <property type="match status" value="1"/>
</dbReference>
<sequence length="648" mass="69291">MIWLKTLCLGFLLFGSTFAEADNYAANPFLHGFANDVNAFIQDQARLAAVDSGAEANPDHSVANRAIDGYAAPTYLPPVERKLICSGGQVCVSPFLCKGGYFTSDLSFARQECIPDSEVCCTYRPPPPPPPPKPTTPPAVACVGRFEACVPPQQCIGGVWQSNGLSTPPYAQKCYVPDVCCRIPDPETTSLTDDGYVVRVPQNPLIVPSVRPFIPSTSAPIYLPPTRIPVISGEGQLSLPINPPPKNTIDDPIANLPVTCAAALNCTEIEYCTASGVISKTPVVLTKDQEIFRVPLTDCQDPVKGIVGKCCRDPDYVDPWPVSQLGQYTDPKLFGDDGQYRPLATQQRPQFAAQLAPQIPPKPAAPAREIYRPAPVTAAPVFSAQLSPAIYPAPATCGARNPNAAPTGPGPYDAAFSEFPWQTMILREATKTILCGGFIIADDLVGTSASCIQGQRPYDIVIKAGEWKLGRDEEPLNFQLVRANKIDVHPSNGMALIYLEQKLKFAPHIAPICLDASDPTPADSCVTTGWGKQAISIHLQDAIMHQSPVSIVSPDQCSAPGSGYNYGPAICGRPQIDACELDEGSALACLNPQGQYVLKGIFLNPGACGGNSPAISFGKPDIAWIKGSAPSTANQIRPFTNEYLPPRH</sequence>
<evidence type="ECO:0000259" key="4">
    <source>
        <dbReference type="PROSITE" id="PS50240"/>
    </source>
</evidence>
<proteinExistence type="inferred from homology"/>
<dbReference type="SUPFAM" id="SSF50494">
    <property type="entry name" value="Trypsin-like serine proteases"/>
    <property type="match status" value="1"/>
</dbReference>
<keyword evidence="3" id="KW-0732">Signal</keyword>
<keyword evidence="6" id="KW-1185">Reference proteome</keyword>
<evidence type="ECO:0000256" key="1">
    <source>
        <dbReference type="ARBA" id="ARBA00023157"/>
    </source>
</evidence>
<dbReference type="PROSITE" id="PS50240">
    <property type="entry name" value="TRYPSIN_DOM"/>
    <property type="match status" value="1"/>
</dbReference>
<dbReference type="SMART" id="SM00020">
    <property type="entry name" value="Tryp_SPc"/>
    <property type="match status" value="1"/>
</dbReference>
<dbReference type="OrthoDB" id="10064156at2759"/>
<dbReference type="Gene3D" id="2.40.10.10">
    <property type="entry name" value="Trypsin-like serine proteases"/>
    <property type="match status" value="2"/>
</dbReference>
<dbReference type="FunCoup" id="A0A7R8YKR5">
    <property type="interactions" value="3"/>
</dbReference>
<dbReference type="GO" id="GO:0006508">
    <property type="term" value="P:proteolysis"/>
    <property type="evidence" value="ECO:0007669"/>
    <property type="project" value="InterPro"/>
</dbReference>
<protein>
    <recommendedName>
        <fullName evidence="4">Peptidase S1 domain-containing protein</fullName>
    </recommendedName>
</protein>
<dbReference type="OMA" id="TKFDACE"/>